<sequence>MNQQFQGSFDSQKQYEGWPQYYAQDGTQHSVHHAQPCQESSFVYKTNFGHVAPMQQPSHQAYVHSLPYVHPSSIGHYGVVPTGNLNVFPPPPTLPQQLHKQRFDQEMVSNVFPRELALSSSEFITQNPVGVLPQQQHIVVGNDNVQPQRHQQKLVNPSTIVQSQSSLLLTNNPPKRDNITRPLNKLTSELIRTYKSINENYYNRKARRRHHTSDELSSLANSGSSFRANASLANSCLSTSNNLAACGATNLNSLLSNQQHDFLGIIQSSSNLRTGSGAILSTDASVTNPSVSGCIHIPSSHNLQQQINTASFGVGMKQKNVDSLHQSSSNKTSQQQMGWKFTQDVQLQSQEQLLTQQQASLDLDEEDCDDENHDYIIRIGEIFNYRYRIESSIGKGSFGQVAKAYDMVDEENVAIKIIKNKKAFYDQAQIEIVYLS</sequence>
<evidence type="ECO:0000256" key="2">
    <source>
        <dbReference type="ARBA" id="ARBA00022679"/>
    </source>
</evidence>
<dbReference type="InterPro" id="IPR000719">
    <property type="entry name" value="Prot_kinase_dom"/>
</dbReference>
<evidence type="ECO:0000256" key="7">
    <source>
        <dbReference type="SAM" id="MobiDB-lite"/>
    </source>
</evidence>
<evidence type="ECO:0000313" key="10">
    <source>
        <dbReference type="Proteomes" id="UP000605970"/>
    </source>
</evidence>
<dbReference type="InterPro" id="IPR011009">
    <property type="entry name" value="Kinase-like_dom_sf"/>
</dbReference>
<reference evidence="9" key="1">
    <citation type="journal article" date="2020" name="Ecol. Evol.">
        <title>Genome structure and content of the rice root-knot nematode (Meloidogyne graminicola).</title>
        <authorList>
            <person name="Phan N.T."/>
            <person name="Danchin E.G.J."/>
            <person name="Klopp C."/>
            <person name="Perfus-Barbeoch L."/>
            <person name="Kozlowski D.K."/>
            <person name="Koutsovoulos G.D."/>
            <person name="Lopez-Roques C."/>
            <person name="Bouchez O."/>
            <person name="Zahm M."/>
            <person name="Besnard G."/>
            <person name="Bellafiore S."/>
        </authorList>
    </citation>
    <scope>NUCLEOTIDE SEQUENCE</scope>
    <source>
        <strain evidence="9">VN-18</strain>
    </source>
</reference>
<dbReference type="PROSITE" id="PS00107">
    <property type="entry name" value="PROTEIN_KINASE_ATP"/>
    <property type="match status" value="1"/>
</dbReference>
<dbReference type="Gene3D" id="3.30.200.20">
    <property type="entry name" value="Phosphorylase Kinase, domain 1"/>
    <property type="match status" value="1"/>
</dbReference>
<evidence type="ECO:0000256" key="4">
    <source>
        <dbReference type="ARBA" id="ARBA00022777"/>
    </source>
</evidence>
<dbReference type="InterPro" id="IPR017441">
    <property type="entry name" value="Protein_kinase_ATP_BS"/>
</dbReference>
<dbReference type="InterPro" id="IPR050494">
    <property type="entry name" value="Ser_Thr_dual-spec_kinase"/>
</dbReference>
<evidence type="ECO:0000256" key="1">
    <source>
        <dbReference type="ARBA" id="ARBA00022527"/>
    </source>
</evidence>
<evidence type="ECO:0000313" key="9">
    <source>
        <dbReference type="EMBL" id="KAF7627301.1"/>
    </source>
</evidence>
<keyword evidence="4 9" id="KW-0418">Kinase</keyword>
<dbReference type="OrthoDB" id="9332038at2759"/>
<dbReference type="PANTHER" id="PTHR24058">
    <property type="entry name" value="DUAL SPECIFICITY PROTEIN KINASE"/>
    <property type="match status" value="1"/>
</dbReference>
<dbReference type="GO" id="GO:0005524">
    <property type="term" value="F:ATP binding"/>
    <property type="evidence" value="ECO:0007669"/>
    <property type="project" value="UniProtKB-UniRule"/>
</dbReference>
<evidence type="ECO:0000256" key="6">
    <source>
        <dbReference type="PROSITE-ProRule" id="PRU10141"/>
    </source>
</evidence>
<gene>
    <name evidence="9" type="ORF">Mgra_00009394</name>
</gene>
<comment type="caution">
    <text evidence="9">The sequence shown here is derived from an EMBL/GenBank/DDBJ whole genome shotgun (WGS) entry which is preliminary data.</text>
</comment>
<protein>
    <submittedName>
        <fullName evidence="9">Protein kinase domain-containing protein</fullName>
    </submittedName>
</protein>
<dbReference type="GO" id="GO:0004674">
    <property type="term" value="F:protein serine/threonine kinase activity"/>
    <property type="evidence" value="ECO:0007669"/>
    <property type="project" value="UniProtKB-KW"/>
</dbReference>
<dbReference type="PANTHER" id="PTHR24058:SF28">
    <property type="entry name" value="SERINE_THREONINE-PROTEIN KINASE MINIBRAIN"/>
    <property type="match status" value="1"/>
</dbReference>
<proteinExistence type="predicted"/>
<feature type="domain" description="Protein kinase" evidence="8">
    <location>
        <begin position="387"/>
        <end position="436"/>
    </location>
</feature>
<accession>A0A8S9Z7X4</accession>
<organism evidence="9 10">
    <name type="scientific">Meloidogyne graminicola</name>
    <dbReference type="NCBI Taxonomy" id="189291"/>
    <lineage>
        <taxon>Eukaryota</taxon>
        <taxon>Metazoa</taxon>
        <taxon>Ecdysozoa</taxon>
        <taxon>Nematoda</taxon>
        <taxon>Chromadorea</taxon>
        <taxon>Rhabditida</taxon>
        <taxon>Tylenchina</taxon>
        <taxon>Tylenchomorpha</taxon>
        <taxon>Tylenchoidea</taxon>
        <taxon>Meloidogynidae</taxon>
        <taxon>Meloidogyninae</taxon>
        <taxon>Meloidogyne</taxon>
    </lineage>
</organism>
<dbReference type="Proteomes" id="UP000605970">
    <property type="component" value="Unassembled WGS sequence"/>
</dbReference>
<evidence type="ECO:0000256" key="3">
    <source>
        <dbReference type="ARBA" id="ARBA00022741"/>
    </source>
</evidence>
<name>A0A8S9Z7X4_9BILA</name>
<evidence type="ECO:0000259" key="8">
    <source>
        <dbReference type="PROSITE" id="PS50011"/>
    </source>
</evidence>
<keyword evidence="5 6" id="KW-0067">ATP-binding</keyword>
<feature type="binding site" evidence="6">
    <location>
        <position position="416"/>
    </location>
    <ligand>
        <name>ATP</name>
        <dbReference type="ChEBI" id="CHEBI:30616"/>
    </ligand>
</feature>
<feature type="region of interest" description="Disordered" evidence="7">
    <location>
        <begin position="202"/>
        <end position="221"/>
    </location>
</feature>
<dbReference type="SUPFAM" id="SSF56112">
    <property type="entry name" value="Protein kinase-like (PK-like)"/>
    <property type="match status" value="1"/>
</dbReference>
<keyword evidence="10" id="KW-1185">Reference proteome</keyword>
<dbReference type="AlphaFoldDB" id="A0A8S9Z7X4"/>
<keyword evidence="2" id="KW-0808">Transferase</keyword>
<keyword evidence="1" id="KW-0723">Serine/threonine-protein kinase</keyword>
<dbReference type="PROSITE" id="PS50011">
    <property type="entry name" value="PROTEIN_KINASE_DOM"/>
    <property type="match status" value="1"/>
</dbReference>
<dbReference type="EMBL" id="JABEBT010000154">
    <property type="protein sequence ID" value="KAF7627301.1"/>
    <property type="molecule type" value="Genomic_DNA"/>
</dbReference>
<keyword evidence="3 6" id="KW-0547">Nucleotide-binding</keyword>
<evidence type="ECO:0000256" key="5">
    <source>
        <dbReference type="ARBA" id="ARBA00022840"/>
    </source>
</evidence>